<gene>
    <name evidence="1" type="ORF">METZ01_LOCUS195957</name>
</gene>
<proteinExistence type="predicted"/>
<reference evidence="1" key="1">
    <citation type="submission" date="2018-05" db="EMBL/GenBank/DDBJ databases">
        <authorList>
            <person name="Lanie J.A."/>
            <person name="Ng W.-L."/>
            <person name="Kazmierczak K.M."/>
            <person name="Andrzejewski T.M."/>
            <person name="Davidsen T.M."/>
            <person name="Wayne K.J."/>
            <person name="Tettelin H."/>
            <person name="Glass J.I."/>
            <person name="Rusch D."/>
            <person name="Podicherti R."/>
            <person name="Tsui H.-C.T."/>
            <person name="Winkler M.E."/>
        </authorList>
    </citation>
    <scope>NUCLEOTIDE SEQUENCE</scope>
</reference>
<name>A0A382DZI7_9ZZZZ</name>
<dbReference type="EMBL" id="UINC01041602">
    <property type="protein sequence ID" value="SVB43103.1"/>
    <property type="molecule type" value="Genomic_DNA"/>
</dbReference>
<protein>
    <submittedName>
        <fullName evidence="1">Uncharacterized protein</fullName>
    </submittedName>
</protein>
<accession>A0A382DZI7</accession>
<evidence type="ECO:0000313" key="1">
    <source>
        <dbReference type="EMBL" id="SVB43103.1"/>
    </source>
</evidence>
<sequence>MNKKSLYTLVKDLFNVLIAGRMILAELGF</sequence>
<dbReference type="AlphaFoldDB" id="A0A382DZI7"/>
<organism evidence="1">
    <name type="scientific">marine metagenome</name>
    <dbReference type="NCBI Taxonomy" id="408172"/>
    <lineage>
        <taxon>unclassified sequences</taxon>
        <taxon>metagenomes</taxon>
        <taxon>ecological metagenomes</taxon>
    </lineage>
</organism>